<comment type="similarity">
    <text evidence="1">Belongs to the pseudouridine synthase TruD family.</text>
</comment>
<dbReference type="GO" id="GO:0005634">
    <property type="term" value="C:nucleus"/>
    <property type="evidence" value="ECO:0007669"/>
    <property type="project" value="TreeGrafter"/>
</dbReference>
<keyword evidence="2" id="KW-0413">Isomerase</keyword>
<keyword evidence="6" id="KW-1185">Reference proteome</keyword>
<dbReference type="GO" id="GO:0003723">
    <property type="term" value="F:RNA binding"/>
    <property type="evidence" value="ECO:0007669"/>
    <property type="project" value="InterPro"/>
</dbReference>
<dbReference type="PROSITE" id="PS50984">
    <property type="entry name" value="TRUD"/>
    <property type="match status" value="1"/>
</dbReference>
<evidence type="ECO:0000313" key="5">
    <source>
        <dbReference type="EMBL" id="RWR88933.1"/>
    </source>
</evidence>
<feature type="compositionally biased region" description="Polar residues" evidence="3">
    <location>
        <begin position="223"/>
        <end position="234"/>
    </location>
</feature>
<dbReference type="PIRSF" id="PIRSF037016">
    <property type="entry name" value="Pseudouridin_synth_euk_prd"/>
    <property type="match status" value="1"/>
</dbReference>
<evidence type="ECO:0000256" key="3">
    <source>
        <dbReference type="SAM" id="MobiDB-lite"/>
    </source>
</evidence>
<accession>A0A3S3MYX8</accession>
<gene>
    <name evidence="5" type="ORF">CKAN_01797600</name>
</gene>
<protein>
    <submittedName>
        <fullName evidence="5">Multisubstrate pseudouridine synthase 7 isoform X2</fullName>
    </submittedName>
</protein>
<evidence type="ECO:0000259" key="4">
    <source>
        <dbReference type="PROSITE" id="PS50984"/>
    </source>
</evidence>
<evidence type="ECO:0000256" key="1">
    <source>
        <dbReference type="ARBA" id="ARBA00007953"/>
    </source>
</evidence>
<feature type="region of interest" description="Disordered" evidence="3">
    <location>
        <begin position="204"/>
        <end position="234"/>
    </location>
</feature>
<organism evidence="5 6">
    <name type="scientific">Cinnamomum micranthum f. kanehirae</name>
    <dbReference type="NCBI Taxonomy" id="337451"/>
    <lineage>
        <taxon>Eukaryota</taxon>
        <taxon>Viridiplantae</taxon>
        <taxon>Streptophyta</taxon>
        <taxon>Embryophyta</taxon>
        <taxon>Tracheophyta</taxon>
        <taxon>Spermatophyta</taxon>
        <taxon>Magnoliopsida</taxon>
        <taxon>Magnoliidae</taxon>
        <taxon>Laurales</taxon>
        <taxon>Lauraceae</taxon>
        <taxon>Cinnamomum</taxon>
    </lineage>
</organism>
<dbReference type="InterPro" id="IPR001656">
    <property type="entry name" value="PsdUridine_synth_TruD"/>
</dbReference>
<feature type="domain" description="TRUD" evidence="4">
    <location>
        <begin position="349"/>
        <end position="594"/>
    </location>
</feature>
<comment type="caution">
    <text evidence="5">The sequence shown here is derived from an EMBL/GenBank/DDBJ whole genome shotgun (WGS) entry which is preliminary data.</text>
</comment>
<evidence type="ECO:0000313" key="6">
    <source>
        <dbReference type="Proteomes" id="UP000283530"/>
    </source>
</evidence>
<dbReference type="EMBL" id="QPKB01000007">
    <property type="protein sequence ID" value="RWR88933.1"/>
    <property type="molecule type" value="Genomic_DNA"/>
</dbReference>
<sequence>MPGIKVLTFPPSAPFCPLKPYTRCSLKPLCNYSKTIQFQTLTMKTLDESDVGILCYISQLPGFRGVLKQRYSDFIVNEVDLDGNVVHLTSFDLPPEKIEEEKKAQVFDSTANKSYADEIESFRSIAGDADAESLKGFLDRIASGAESDISPIVLSPDPDKLHRTARLQEVHNFFKAKFKFLVTDTLDGSDATLKCIRVRFCSGGKSDKGRSSRKRKERGDCVDSTQKPFDSRGSNDWPDGVGKFLRFHLCKENKDTQEALGLIGKMLGIQQRSFGFAGTKDKRSVSTQRVTAFKQHAKRLAALNDRFYVQEGLVLGQLLGNRFTITLRGVVADSEDIIKGAADNLGRDGFINYFGLQRFGSGSVPTHLVGAALLRGEWKSAKQRAAIMEAREYFKESGDIDGTLRQLPRHLVAERAILQCLKKCPGNYLQALKAIPRTLRMMYVHSYQSYLWNHAASRRVQKYGNDQVVLGDLVYSKGSSHEKSVEVINAEPEDDSSSNGIDYSSITELSETELFEEKVKSVKAVNAEDLLKGEYTIDDVILPLPGSRVLYPTNDIAEVYHDLAKKDGITLTESMHSAKEVLRYRDPNIPLAETDMDAIAKSKPVNVIEETFADGKTDKPLAVHNVAQTENLRNDQEDLPDIHEAEDEQSISKSVNVIEEAFADGNMNDSLAVDKVAHRENLINEQEILPDTYEAEDEREERLPQMKLFSTSDVQSSQIALKLSFTLPASCYATMAIRELLKTSTSLIV</sequence>
<dbReference type="AlphaFoldDB" id="A0A3S3MYX8"/>
<dbReference type="NCBIfam" id="TIGR00094">
    <property type="entry name" value="tRNA_TruD_broad"/>
    <property type="match status" value="1"/>
</dbReference>
<dbReference type="PANTHER" id="PTHR13326">
    <property type="entry name" value="TRNA PSEUDOURIDINE SYNTHASE D"/>
    <property type="match status" value="1"/>
</dbReference>
<dbReference type="CDD" id="cd02576">
    <property type="entry name" value="PseudoU_synth_ScPUS7"/>
    <property type="match status" value="1"/>
</dbReference>
<dbReference type="Pfam" id="PF01142">
    <property type="entry name" value="TruD"/>
    <property type="match status" value="1"/>
</dbReference>
<dbReference type="InterPro" id="IPR020103">
    <property type="entry name" value="PsdUridine_synth_cat_dom_sf"/>
</dbReference>
<evidence type="ECO:0000256" key="2">
    <source>
        <dbReference type="ARBA" id="ARBA00023235"/>
    </source>
</evidence>
<dbReference type="PANTHER" id="PTHR13326:SF21">
    <property type="entry name" value="PSEUDOURIDYLATE SYNTHASE PUS7L"/>
    <property type="match status" value="1"/>
</dbReference>
<reference evidence="5 6" key="1">
    <citation type="journal article" date="2019" name="Nat. Plants">
        <title>Stout camphor tree genome fills gaps in understanding of flowering plant genome evolution.</title>
        <authorList>
            <person name="Chaw S.M."/>
            <person name="Liu Y.C."/>
            <person name="Wu Y.W."/>
            <person name="Wang H.Y."/>
            <person name="Lin C.I."/>
            <person name="Wu C.S."/>
            <person name="Ke H.M."/>
            <person name="Chang L.Y."/>
            <person name="Hsu C.Y."/>
            <person name="Yang H.T."/>
            <person name="Sudianto E."/>
            <person name="Hsu M.H."/>
            <person name="Wu K.P."/>
            <person name="Wang L.N."/>
            <person name="Leebens-Mack J.H."/>
            <person name="Tsai I.J."/>
        </authorList>
    </citation>
    <scope>NUCLEOTIDE SEQUENCE [LARGE SCALE GENOMIC DNA]</scope>
    <source>
        <strain evidence="6">cv. Chaw 1501</strain>
        <tissue evidence="5">Young leaves</tissue>
    </source>
</reference>
<dbReference type="SUPFAM" id="SSF55120">
    <property type="entry name" value="Pseudouridine synthase"/>
    <property type="match status" value="1"/>
</dbReference>
<proteinExistence type="inferred from homology"/>
<name>A0A3S3MYX8_9MAGN</name>
<dbReference type="InterPro" id="IPR011760">
    <property type="entry name" value="PsdUridine_synth_TruD_insert"/>
</dbReference>
<dbReference type="OrthoDB" id="447290at2759"/>
<dbReference type="GO" id="GO:0009982">
    <property type="term" value="F:pseudouridine synthase activity"/>
    <property type="evidence" value="ECO:0007669"/>
    <property type="project" value="InterPro"/>
</dbReference>
<dbReference type="Gene3D" id="3.30.2350.20">
    <property type="entry name" value="TruD, catalytic domain"/>
    <property type="match status" value="2"/>
</dbReference>
<dbReference type="STRING" id="337451.A0A3S3MYX8"/>
<dbReference type="Proteomes" id="UP000283530">
    <property type="component" value="Unassembled WGS sequence"/>
</dbReference>
<dbReference type="GO" id="GO:0001522">
    <property type="term" value="P:pseudouridine synthesis"/>
    <property type="evidence" value="ECO:0007669"/>
    <property type="project" value="InterPro"/>
</dbReference>
<dbReference type="InterPro" id="IPR042214">
    <property type="entry name" value="TruD_catalytic"/>
</dbReference>